<evidence type="ECO:0000256" key="1">
    <source>
        <dbReference type="SAM" id="SignalP"/>
    </source>
</evidence>
<reference evidence="3 4" key="1">
    <citation type="submission" date="2020-04" db="EMBL/GenBank/DDBJ databases">
        <title>Perkinsus chesapeaki whole genome sequence.</title>
        <authorList>
            <person name="Bogema D.R."/>
        </authorList>
    </citation>
    <scope>NUCLEOTIDE SEQUENCE [LARGE SCALE GENOMIC DNA]</scope>
    <source>
        <strain evidence="3">ATCC PRA-425</strain>
    </source>
</reference>
<dbReference type="InterPro" id="IPR029063">
    <property type="entry name" value="SAM-dependent_MTases_sf"/>
</dbReference>
<dbReference type="Proteomes" id="UP000591131">
    <property type="component" value="Unassembled WGS sequence"/>
</dbReference>
<feature type="signal peptide" evidence="1">
    <location>
        <begin position="1"/>
        <end position="19"/>
    </location>
</feature>
<proteinExistence type="predicted"/>
<evidence type="ECO:0000313" key="3">
    <source>
        <dbReference type="EMBL" id="KAF4664330.1"/>
    </source>
</evidence>
<gene>
    <name evidence="3" type="ORF">FOL47_005194</name>
</gene>
<name>A0A7J6LZF7_PERCH</name>
<keyword evidence="1" id="KW-0732">Signal</keyword>
<dbReference type="InterPro" id="IPR013216">
    <property type="entry name" value="Methyltransf_11"/>
</dbReference>
<dbReference type="GO" id="GO:0008757">
    <property type="term" value="F:S-adenosylmethionine-dependent methyltransferase activity"/>
    <property type="evidence" value="ECO:0007669"/>
    <property type="project" value="InterPro"/>
</dbReference>
<dbReference type="SUPFAM" id="SSF53335">
    <property type="entry name" value="S-adenosyl-L-methionine-dependent methyltransferases"/>
    <property type="match status" value="1"/>
</dbReference>
<feature type="domain" description="Methyltransferase type 11" evidence="2">
    <location>
        <begin position="419"/>
        <end position="516"/>
    </location>
</feature>
<evidence type="ECO:0000259" key="2">
    <source>
        <dbReference type="Pfam" id="PF08241"/>
    </source>
</evidence>
<dbReference type="Gene3D" id="3.40.50.150">
    <property type="entry name" value="Vaccinia Virus protein VP39"/>
    <property type="match status" value="1"/>
</dbReference>
<dbReference type="AlphaFoldDB" id="A0A7J6LZF7"/>
<organism evidence="3 4">
    <name type="scientific">Perkinsus chesapeaki</name>
    <name type="common">Clam parasite</name>
    <name type="synonym">Perkinsus andrewsi</name>
    <dbReference type="NCBI Taxonomy" id="330153"/>
    <lineage>
        <taxon>Eukaryota</taxon>
        <taxon>Sar</taxon>
        <taxon>Alveolata</taxon>
        <taxon>Perkinsozoa</taxon>
        <taxon>Perkinsea</taxon>
        <taxon>Perkinsida</taxon>
        <taxon>Perkinsidae</taxon>
        <taxon>Perkinsus</taxon>
    </lineage>
</organism>
<dbReference type="OrthoDB" id="420119at2759"/>
<evidence type="ECO:0000313" key="4">
    <source>
        <dbReference type="Proteomes" id="UP000591131"/>
    </source>
</evidence>
<dbReference type="Pfam" id="PF08241">
    <property type="entry name" value="Methyltransf_11"/>
    <property type="match status" value="1"/>
</dbReference>
<dbReference type="EMBL" id="JAAPAO010000290">
    <property type="protein sequence ID" value="KAF4664330.1"/>
    <property type="molecule type" value="Genomic_DNA"/>
</dbReference>
<keyword evidence="4" id="KW-1185">Reference proteome</keyword>
<accession>A0A7J6LZF7</accession>
<sequence length="611" mass="67970">MTTRKTLLLLITFLGIIKGREIIAVTHEDLTRELGRTLDRIEALLVPTVTTCLLNVTSGNGGLARCSDWRVQAAQIEAEMFFNVTASVISPKGLAGRDPVLCETVYAIGRLGVLLSIVQNPNVLQDGDELLTDTWMWIVASNWHAMGGSTLRIIFPILYAVGWHLHTESGYIAPSINNIALWSYKLNSNLNSALGRSIMRGLRRLGRDNAPVEGLLRSNDLTIAYRMLASAYSLSCEYGCGSACLASASSASLYLGLCYALTEGLTDNEILAIAASLVGRAQLMIQSIFTQSFAEGLWLIHHTSEGYLWKLFYNYLQSPVILLPQFKHLKGSVEYQESVFADIFHNVHRLLPSHECLAPKLITRDLLWWSRMSAEEVYWRYRVYNDEYTYPLSMPRPLQRGLRRLISTGFTAGRAVKILDLGSGPLSLVGTLWHKHEIELVPVDPLAPFYRSLLHQVGVQPVVPSILGEVDNLPSLFTSGNVFDLAVSVNALDHTTDPVGAIFDLVGTVRPNGVVFLVLHRNEAEHEQGKGLHQWNFDVDDSNHLVVWRNRSSVGLERYDLSEMLLAEAAASVDAEVVEVWDDELLEEWNGLLGGDDDDVPHVISIIRKRS</sequence>
<comment type="caution">
    <text evidence="3">The sequence shown here is derived from an EMBL/GenBank/DDBJ whole genome shotgun (WGS) entry which is preliminary data.</text>
</comment>
<feature type="chain" id="PRO_5029630597" description="Methyltransferase type 11 domain-containing protein" evidence="1">
    <location>
        <begin position="20"/>
        <end position="611"/>
    </location>
</feature>
<protein>
    <recommendedName>
        <fullName evidence="2">Methyltransferase type 11 domain-containing protein</fullName>
    </recommendedName>
</protein>